<accession>A0A852W9Y6</accession>
<dbReference type="Proteomes" id="UP000573599">
    <property type="component" value="Unassembled WGS sequence"/>
</dbReference>
<gene>
    <name evidence="3" type="ORF">BJ986_000524</name>
</gene>
<evidence type="ECO:0000256" key="1">
    <source>
        <dbReference type="SAM" id="MobiDB-lite"/>
    </source>
</evidence>
<organism evidence="3 4">
    <name type="scientific">Pedococcus badiiscoriae</name>
    <dbReference type="NCBI Taxonomy" id="642776"/>
    <lineage>
        <taxon>Bacteria</taxon>
        <taxon>Bacillati</taxon>
        <taxon>Actinomycetota</taxon>
        <taxon>Actinomycetes</taxon>
        <taxon>Micrococcales</taxon>
        <taxon>Intrasporangiaceae</taxon>
        <taxon>Pedococcus</taxon>
    </lineage>
</organism>
<evidence type="ECO:0000256" key="2">
    <source>
        <dbReference type="SAM" id="Phobius"/>
    </source>
</evidence>
<dbReference type="AlphaFoldDB" id="A0A852W9Y6"/>
<feature type="transmembrane region" description="Helical" evidence="2">
    <location>
        <begin position="44"/>
        <end position="65"/>
    </location>
</feature>
<reference evidence="3 4" key="1">
    <citation type="submission" date="2020-07" db="EMBL/GenBank/DDBJ databases">
        <title>Sequencing the genomes of 1000 actinobacteria strains.</title>
        <authorList>
            <person name="Klenk H.-P."/>
        </authorList>
    </citation>
    <scope>NUCLEOTIDE SEQUENCE [LARGE SCALE GENOMIC DNA]</scope>
    <source>
        <strain evidence="3 4">DSM 23987</strain>
    </source>
</reference>
<keyword evidence="2" id="KW-0472">Membrane</keyword>
<evidence type="ECO:0000313" key="4">
    <source>
        <dbReference type="Proteomes" id="UP000573599"/>
    </source>
</evidence>
<proteinExistence type="predicted"/>
<dbReference type="RefSeq" id="WP_179420582.1">
    <property type="nucleotide sequence ID" value="NZ_JACCAB010000001.1"/>
</dbReference>
<feature type="transmembrane region" description="Helical" evidence="2">
    <location>
        <begin position="77"/>
        <end position="99"/>
    </location>
</feature>
<keyword evidence="2" id="KW-0812">Transmembrane</keyword>
<name>A0A852W9Y6_9MICO</name>
<sequence length="164" mass="17130">MSQPSAQTGSYPFSATLRAAVVPTLVAGVIASVVLGLVRGLDGGVSALVGVAIAILFFASGLLLMDKLVRDRDPMQFMAVGMAIYFAQILVLLGVLVLARRVDSLDSRSAGIAMLVAVVVWQVAQMRAWRNARVPVYDTPADTPAQGPGVQPISPDEPATGEPT</sequence>
<evidence type="ECO:0000313" key="3">
    <source>
        <dbReference type="EMBL" id="NYG06037.1"/>
    </source>
</evidence>
<comment type="caution">
    <text evidence="3">The sequence shown here is derived from an EMBL/GenBank/DDBJ whole genome shotgun (WGS) entry which is preliminary data.</text>
</comment>
<dbReference type="EMBL" id="JACCAB010000001">
    <property type="protein sequence ID" value="NYG06037.1"/>
    <property type="molecule type" value="Genomic_DNA"/>
</dbReference>
<feature type="transmembrane region" description="Helical" evidence="2">
    <location>
        <begin position="20"/>
        <end position="38"/>
    </location>
</feature>
<protein>
    <submittedName>
        <fullName evidence="3">Putative membrane protein</fullName>
    </submittedName>
</protein>
<keyword evidence="4" id="KW-1185">Reference proteome</keyword>
<keyword evidence="2" id="KW-1133">Transmembrane helix</keyword>
<feature type="region of interest" description="Disordered" evidence="1">
    <location>
        <begin position="140"/>
        <end position="164"/>
    </location>
</feature>